<reference evidence="1" key="1">
    <citation type="journal article" date="2015" name="Proc. Natl. Acad. Sci. U.S.A.">
        <title>Networks of energetic and metabolic interactions define dynamics in microbial communities.</title>
        <authorList>
            <person name="Embree M."/>
            <person name="Liu J.K."/>
            <person name="Al-Bassam M.M."/>
            <person name="Zengler K."/>
        </authorList>
    </citation>
    <scope>NUCLEOTIDE SEQUENCE</scope>
</reference>
<sequence>MTDDIETKKKNKAERIPTLSKTCNGETSFARTKSIKYNTQKYKVIKTIISLTK</sequence>
<name>A0A0W8FYZ7_9ZZZZ</name>
<gene>
    <name evidence="1" type="ORF">ASZ90_004012</name>
</gene>
<dbReference type="AlphaFoldDB" id="A0A0W8FYZ7"/>
<dbReference type="EMBL" id="LNQE01000523">
    <property type="protein sequence ID" value="KUG26151.1"/>
    <property type="molecule type" value="Genomic_DNA"/>
</dbReference>
<evidence type="ECO:0000313" key="1">
    <source>
        <dbReference type="EMBL" id="KUG26151.1"/>
    </source>
</evidence>
<comment type="caution">
    <text evidence="1">The sequence shown here is derived from an EMBL/GenBank/DDBJ whole genome shotgun (WGS) entry which is preliminary data.</text>
</comment>
<organism evidence="1">
    <name type="scientific">hydrocarbon metagenome</name>
    <dbReference type="NCBI Taxonomy" id="938273"/>
    <lineage>
        <taxon>unclassified sequences</taxon>
        <taxon>metagenomes</taxon>
        <taxon>ecological metagenomes</taxon>
    </lineage>
</organism>
<protein>
    <submittedName>
        <fullName evidence="1">Uncharacterized protein</fullName>
    </submittedName>
</protein>
<accession>A0A0W8FYZ7</accession>
<proteinExistence type="predicted"/>